<sequence length="112" mass="12610">MSRLIKIFIMTAIALMCLSIFIVQTEAIPLEISSETEGALEVTESTTKFSQCSLNNPCGWAVYGNSKTKKTQYYIRNTCLCKKEHSCLRTNEDLSLSAYVYRCKVKNPIPDA</sequence>
<feature type="signal peptide" evidence="1">
    <location>
        <begin position="1"/>
        <end position="27"/>
    </location>
</feature>
<feature type="chain" id="PRO_5013334937" evidence="1">
    <location>
        <begin position="28"/>
        <end position="112"/>
    </location>
</feature>
<reference evidence="2 3" key="1">
    <citation type="submission" date="2015-04" db="EMBL/GenBank/DDBJ databases">
        <authorList>
            <person name="Syromyatnikov M.Y."/>
            <person name="Popov V.N."/>
        </authorList>
    </citation>
    <scope>NUCLEOTIDE SEQUENCE [LARGE SCALE GENOMIC DNA]</scope>
</reference>
<keyword evidence="3" id="KW-1185">Reference proteome</keyword>
<dbReference type="Proteomes" id="UP000183832">
    <property type="component" value="Unassembled WGS sequence"/>
</dbReference>
<gene>
    <name evidence="2" type="ORF">CLUMA_CG018220</name>
</gene>
<organism evidence="2 3">
    <name type="scientific">Clunio marinus</name>
    <dbReference type="NCBI Taxonomy" id="568069"/>
    <lineage>
        <taxon>Eukaryota</taxon>
        <taxon>Metazoa</taxon>
        <taxon>Ecdysozoa</taxon>
        <taxon>Arthropoda</taxon>
        <taxon>Hexapoda</taxon>
        <taxon>Insecta</taxon>
        <taxon>Pterygota</taxon>
        <taxon>Neoptera</taxon>
        <taxon>Endopterygota</taxon>
        <taxon>Diptera</taxon>
        <taxon>Nematocera</taxon>
        <taxon>Chironomoidea</taxon>
        <taxon>Chironomidae</taxon>
        <taxon>Clunio</taxon>
    </lineage>
</organism>
<name>A0A1J1J3N2_9DIPT</name>
<dbReference type="AlphaFoldDB" id="A0A1J1J3N2"/>
<evidence type="ECO:0000313" key="3">
    <source>
        <dbReference type="Proteomes" id="UP000183832"/>
    </source>
</evidence>
<evidence type="ECO:0000256" key="1">
    <source>
        <dbReference type="SAM" id="SignalP"/>
    </source>
</evidence>
<protein>
    <submittedName>
        <fullName evidence="2">CLUMA_CG018220, isoform A</fullName>
    </submittedName>
</protein>
<dbReference type="OrthoDB" id="6340809at2759"/>
<keyword evidence="1" id="KW-0732">Signal</keyword>
<accession>A0A1J1J3N2</accession>
<proteinExistence type="predicted"/>
<dbReference type="EMBL" id="CVRI01000064">
    <property type="protein sequence ID" value="CRL05497.1"/>
    <property type="molecule type" value="Genomic_DNA"/>
</dbReference>
<evidence type="ECO:0000313" key="2">
    <source>
        <dbReference type="EMBL" id="CRL05497.1"/>
    </source>
</evidence>